<feature type="compositionally biased region" description="Basic and acidic residues" evidence="2">
    <location>
        <begin position="65"/>
        <end position="78"/>
    </location>
</feature>
<keyword evidence="1" id="KW-0496">Mitochondrion</keyword>
<feature type="compositionally biased region" description="Polar residues" evidence="2">
    <location>
        <begin position="47"/>
        <end position="64"/>
    </location>
</feature>
<proteinExistence type="inferred from homology"/>
<dbReference type="Proteomes" id="UP000243459">
    <property type="component" value="Chromosome 3"/>
</dbReference>
<dbReference type="Pfam" id="PF03031">
    <property type="entry name" value="NIF"/>
    <property type="match status" value="1"/>
</dbReference>
<organism evidence="4 5">
    <name type="scientific">Asparagus officinalis</name>
    <name type="common">Garden asparagus</name>
    <dbReference type="NCBI Taxonomy" id="4686"/>
    <lineage>
        <taxon>Eukaryota</taxon>
        <taxon>Viridiplantae</taxon>
        <taxon>Streptophyta</taxon>
        <taxon>Embryophyta</taxon>
        <taxon>Tracheophyta</taxon>
        <taxon>Spermatophyta</taxon>
        <taxon>Magnoliopsida</taxon>
        <taxon>Liliopsida</taxon>
        <taxon>Asparagales</taxon>
        <taxon>Asparagaceae</taxon>
        <taxon>Asparagoideae</taxon>
        <taxon>Asparagus</taxon>
    </lineage>
</organism>
<dbReference type="PANTHER" id="PTHR12210">
    <property type="entry name" value="DULLARD PROTEIN PHOSPHATASE"/>
    <property type="match status" value="1"/>
</dbReference>
<keyword evidence="5" id="KW-1185">Reference proteome</keyword>
<dbReference type="InterPro" id="IPR023214">
    <property type="entry name" value="HAD_sf"/>
</dbReference>
<protein>
    <recommendedName>
        <fullName evidence="1">Mitochondrial import inner membrane translocase subunit TIM50</fullName>
    </recommendedName>
</protein>
<dbReference type="Gene3D" id="3.40.50.1000">
    <property type="entry name" value="HAD superfamily/HAD-like"/>
    <property type="match status" value="1"/>
</dbReference>
<comment type="function">
    <text evidence="1">Essential component of the TIM23 complex, a complex that mediates the translocation of transit peptide-containing proteins across the mitochondrial inner membrane.</text>
</comment>
<evidence type="ECO:0000313" key="4">
    <source>
        <dbReference type="EMBL" id="ONK76378.1"/>
    </source>
</evidence>
<feature type="compositionally biased region" description="Basic residues" evidence="2">
    <location>
        <begin position="136"/>
        <end position="148"/>
    </location>
</feature>
<feature type="compositionally biased region" description="Basic and acidic residues" evidence="2">
    <location>
        <begin position="104"/>
        <end position="135"/>
    </location>
</feature>
<comment type="subcellular location">
    <subcellularLocation>
        <location evidence="1">Mitochondrion inner membrane</location>
        <topology evidence="1">Single-pass membrane protein</topology>
    </subcellularLocation>
</comment>
<feature type="domain" description="FCP1 homology" evidence="3">
    <location>
        <begin position="192"/>
        <end position="373"/>
    </location>
</feature>
<keyword evidence="1" id="KW-0809">Transit peptide</keyword>
<name>A0A5P1FDD2_ASPOF</name>
<dbReference type="InterPro" id="IPR004274">
    <property type="entry name" value="FCP1_dom"/>
</dbReference>
<evidence type="ECO:0000256" key="2">
    <source>
        <dbReference type="SAM" id="MobiDB-lite"/>
    </source>
</evidence>
<evidence type="ECO:0000313" key="5">
    <source>
        <dbReference type="Proteomes" id="UP000243459"/>
    </source>
</evidence>
<accession>A0A5P1FDD2</accession>
<dbReference type="Gramene" id="ONK76378">
    <property type="protein sequence ID" value="ONK76378"/>
    <property type="gene ID" value="A4U43_C03F27060"/>
</dbReference>
<feature type="compositionally biased region" description="Basic residues" evidence="2">
    <location>
        <begin position="87"/>
        <end position="98"/>
    </location>
</feature>
<dbReference type="GO" id="GO:0005744">
    <property type="term" value="C:TIM23 mitochondrial import inner membrane translocase complex"/>
    <property type="evidence" value="ECO:0007669"/>
    <property type="project" value="UniProtKB-UniRule"/>
</dbReference>
<evidence type="ECO:0000259" key="3">
    <source>
        <dbReference type="PROSITE" id="PS50969"/>
    </source>
</evidence>
<reference evidence="5" key="1">
    <citation type="journal article" date="2017" name="Nat. Commun.">
        <title>The asparagus genome sheds light on the origin and evolution of a young Y chromosome.</title>
        <authorList>
            <person name="Harkess A."/>
            <person name="Zhou J."/>
            <person name="Xu C."/>
            <person name="Bowers J.E."/>
            <person name="Van der Hulst R."/>
            <person name="Ayyampalayam S."/>
            <person name="Mercati F."/>
            <person name="Riccardi P."/>
            <person name="McKain M.R."/>
            <person name="Kakrana A."/>
            <person name="Tang H."/>
            <person name="Ray J."/>
            <person name="Groenendijk J."/>
            <person name="Arikit S."/>
            <person name="Mathioni S.M."/>
            <person name="Nakano M."/>
            <person name="Shan H."/>
            <person name="Telgmann-Rauber A."/>
            <person name="Kanno A."/>
            <person name="Yue Z."/>
            <person name="Chen H."/>
            <person name="Li W."/>
            <person name="Chen Y."/>
            <person name="Xu X."/>
            <person name="Zhang Y."/>
            <person name="Luo S."/>
            <person name="Chen H."/>
            <person name="Gao J."/>
            <person name="Mao Z."/>
            <person name="Pires J.C."/>
            <person name="Luo M."/>
            <person name="Kudrna D."/>
            <person name="Wing R.A."/>
            <person name="Meyers B.C."/>
            <person name="Yi K."/>
            <person name="Kong H."/>
            <person name="Lavrijsen P."/>
            <person name="Sunseri F."/>
            <person name="Falavigna A."/>
            <person name="Ye Y."/>
            <person name="Leebens-Mack J.H."/>
            <person name="Chen G."/>
        </authorList>
    </citation>
    <scope>NUCLEOTIDE SEQUENCE [LARGE SCALE GENOMIC DNA]</scope>
    <source>
        <strain evidence="5">cv. DH0086</strain>
    </source>
</reference>
<dbReference type="GO" id="GO:0015031">
    <property type="term" value="P:protein transport"/>
    <property type="evidence" value="ECO:0007669"/>
    <property type="project" value="UniProtKB-KW"/>
</dbReference>
<feature type="region of interest" description="Disordered" evidence="2">
    <location>
        <begin position="1"/>
        <end position="154"/>
    </location>
</feature>
<keyword evidence="1" id="KW-0813">Transport</keyword>
<keyword evidence="1" id="KW-0811">Translocation</keyword>
<dbReference type="InterPro" id="IPR036412">
    <property type="entry name" value="HAD-like_sf"/>
</dbReference>
<dbReference type="SMART" id="SM00577">
    <property type="entry name" value="CPDc"/>
    <property type="match status" value="1"/>
</dbReference>
<dbReference type="AlphaFoldDB" id="A0A5P1FDD2"/>
<comment type="similarity">
    <text evidence="1">Belongs to the TIM50 family.</text>
</comment>
<feature type="compositionally biased region" description="Basic and acidic residues" evidence="2">
    <location>
        <begin position="24"/>
        <end position="46"/>
    </location>
</feature>
<dbReference type="OrthoDB" id="1711508at2759"/>
<keyword evidence="1" id="KW-0653">Protein transport</keyword>
<sequence length="415" mass="47429">MGRRKPKTLRISGSAKWRSTRGSGDNKKKSNNSSDERRHPKSEKADFSSNKSISHVGNNTNSDSRGTKRRLDERKPIDSSHSAKNTSIRKRTRRRKKHNSLDLSNHEGSHRDTHLSKVANDAHEIRSESNDVKRVEPRKRRRRKKRRTGSGAPACDALLEEPLRNSRLKSIVVKETVPVEGETLSPLRELKVRVSKKLLVLDLNGLLCDVVYGYPNTQKPHERVGKSAVFKRPFCDDFMEFCCERFNIGVWSSRLKINVDGVVNFIMRDIKDHLLFCWDASQCTYTGFKTLDDRNKPLVLKQLKKLWNKEGDNLPWEKGDYSPVNTLLIDDSPYKALCNPPFTGIFPCPYSYNDENDCSLGSGGDLRVYLEGLAFADDVQCYVQQHPFGRHAITSENSSWKYYEQVVNKINNSSA</sequence>
<dbReference type="OMA" id="NDAHEIR"/>
<dbReference type="SUPFAM" id="SSF56784">
    <property type="entry name" value="HAD-like"/>
    <property type="match status" value="1"/>
</dbReference>
<dbReference type="PROSITE" id="PS50969">
    <property type="entry name" value="FCP1"/>
    <property type="match status" value="1"/>
</dbReference>
<dbReference type="InterPro" id="IPR050365">
    <property type="entry name" value="TIM50"/>
</dbReference>
<comment type="subunit">
    <text evidence="1">Component of the TIM23 complex.</text>
</comment>
<evidence type="ECO:0000256" key="1">
    <source>
        <dbReference type="RuleBase" id="RU365079"/>
    </source>
</evidence>
<gene>
    <name evidence="4" type="ORF">A4U43_C03F27060</name>
</gene>
<dbReference type="EMBL" id="CM007383">
    <property type="protein sequence ID" value="ONK76378.1"/>
    <property type="molecule type" value="Genomic_DNA"/>
</dbReference>